<evidence type="ECO:0000259" key="9">
    <source>
        <dbReference type="PROSITE" id="PS50929"/>
    </source>
</evidence>
<dbReference type="GO" id="GO:0016887">
    <property type="term" value="F:ATP hydrolysis activity"/>
    <property type="evidence" value="ECO:0007669"/>
    <property type="project" value="InterPro"/>
</dbReference>
<name>C5BMV0_TERTT</name>
<dbReference type="InterPro" id="IPR039421">
    <property type="entry name" value="Type_1_exporter"/>
</dbReference>
<evidence type="ECO:0000256" key="3">
    <source>
        <dbReference type="ARBA" id="ARBA00022741"/>
    </source>
</evidence>
<dbReference type="GO" id="GO:0015421">
    <property type="term" value="F:ABC-type oligopeptide transporter activity"/>
    <property type="evidence" value="ECO:0007669"/>
    <property type="project" value="TreeGrafter"/>
</dbReference>
<dbReference type="EMBL" id="CP001614">
    <property type="protein sequence ID" value="ACR13041.1"/>
    <property type="molecule type" value="Genomic_DNA"/>
</dbReference>
<dbReference type="STRING" id="377629.TERTU_0436"/>
<keyword evidence="5 7" id="KW-1133">Transmembrane helix</keyword>
<keyword evidence="3" id="KW-0547">Nucleotide-binding</keyword>
<evidence type="ECO:0000313" key="11">
    <source>
        <dbReference type="Proteomes" id="UP000009080"/>
    </source>
</evidence>
<evidence type="ECO:0000256" key="5">
    <source>
        <dbReference type="ARBA" id="ARBA00022989"/>
    </source>
</evidence>
<dbReference type="InterPro" id="IPR003439">
    <property type="entry name" value="ABC_transporter-like_ATP-bd"/>
</dbReference>
<feature type="domain" description="ABC transmembrane type-1" evidence="9">
    <location>
        <begin position="29"/>
        <end position="311"/>
    </location>
</feature>
<dbReference type="PROSITE" id="PS50893">
    <property type="entry name" value="ABC_TRANSPORTER_2"/>
    <property type="match status" value="1"/>
</dbReference>
<dbReference type="FunFam" id="3.40.50.300:FF:000218">
    <property type="entry name" value="Multidrug ABC transporter ATP-binding protein"/>
    <property type="match status" value="1"/>
</dbReference>
<dbReference type="Pfam" id="PF00664">
    <property type="entry name" value="ABC_membrane"/>
    <property type="match status" value="1"/>
</dbReference>
<feature type="transmembrane region" description="Helical" evidence="7">
    <location>
        <begin position="250"/>
        <end position="270"/>
    </location>
</feature>
<dbReference type="KEGG" id="ttu:TERTU_0436"/>
<dbReference type="RefSeq" id="WP_015819154.1">
    <property type="nucleotide sequence ID" value="NC_012997.1"/>
</dbReference>
<feature type="transmembrane region" description="Helical" evidence="7">
    <location>
        <begin position="65"/>
        <end position="88"/>
    </location>
</feature>
<reference evidence="10 11" key="1">
    <citation type="journal article" date="2009" name="PLoS ONE">
        <title>The complete genome of Teredinibacter turnerae T7901: an intracellular endosymbiont of marine wood-boring bivalves (shipworms).</title>
        <authorList>
            <person name="Yang J.C."/>
            <person name="Madupu R."/>
            <person name="Durkin A.S."/>
            <person name="Ekborg N.A."/>
            <person name="Pedamallu C.S."/>
            <person name="Hostetler J.B."/>
            <person name="Radune D."/>
            <person name="Toms B.S."/>
            <person name="Henrissat B."/>
            <person name="Coutinho P.M."/>
            <person name="Schwarz S."/>
            <person name="Field L."/>
            <person name="Trindade-Silva A.E."/>
            <person name="Soares C.A.G."/>
            <person name="Elshahawi S."/>
            <person name="Hanora A."/>
            <person name="Schmidt E.W."/>
            <person name="Haygood M.G."/>
            <person name="Posfai J."/>
            <person name="Benner J."/>
            <person name="Madinger C."/>
            <person name="Nove J."/>
            <person name="Anton B."/>
            <person name="Chaudhary K."/>
            <person name="Foster J."/>
            <person name="Holman A."/>
            <person name="Kumar S."/>
            <person name="Lessard P.A."/>
            <person name="Luyten Y.A."/>
            <person name="Slatko B."/>
            <person name="Wood N."/>
            <person name="Wu B."/>
            <person name="Teplitski M."/>
            <person name="Mougous J.D."/>
            <person name="Ward N."/>
            <person name="Eisen J.A."/>
            <person name="Badger J.H."/>
            <person name="Distel D.L."/>
        </authorList>
    </citation>
    <scope>NUCLEOTIDE SEQUENCE [LARGE SCALE GENOMIC DNA]</scope>
    <source>
        <strain evidence="11">ATCC 39867 / T7901</strain>
    </source>
</reference>
<dbReference type="PROSITE" id="PS00211">
    <property type="entry name" value="ABC_TRANSPORTER_1"/>
    <property type="match status" value="1"/>
</dbReference>
<keyword evidence="4 10" id="KW-0067">ATP-binding</keyword>
<keyword evidence="2 7" id="KW-0812">Transmembrane</keyword>
<dbReference type="InterPro" id="IPR011527">
    <property type="entry name" value="ABC1_TM_dom"/>
</dbReference>
<dbReference type="SMART" id="SM00382">
    <property type="entry name" value="AAA"/>
    <property type="match status" value="1"/>
</dbReference>
<evidence type="ECO:0000256" key="4">
    <source>
        <dbReference type="ARBA" id="ARBA00022840"/>
    </source>
</evidence>
<dbReference type="HOGENOM" id="CLU_000604_84_3_6"/>
<dbReference type="OrthoDB" id="9806127at2"/>
<dbReference type="Proteomes" id="UP000009080">
    <property type="component" value="Chromosome"/>
</dbReference>
<dbReference type="PROSITE" id="PS50929">
    <property type="entry name" value="ABC_TM1F"/>
    <property type="match status" value="1"/>
</dbReference>
<dbReference type="Gene3D" id="3.40.50.300">
    <property type="entry name" value="P-loop containing nucleotide triphosphate hydrolases"/>
    <property type="match status" value="1"/>
</dbReference>
<evidence type="ECO:0000256" key="6">
    <source>
        <dbReference type="ARBA" id="ARBA00023136"/>
    </source>
</evidence>
<dbReference type="InterPro" id="IPR036640">
    <property type="entry name" value="ABC1_TM_sf"/>
</dbReference>
<dbReference type="SUPFAM" id="SSF52540">
    <property type="entry name" value="P-loop containing nucleoside triphosphate hydrolases"/>
    <property type="match status" value="1"/>
</dbReference>
<keyword evidence="11" id="KW-1185">Reference proteome</keyword>
<evidence type="ECO:0000256" key="2">
    <source>
        <dbReference type="ARBA" id="ARBA00022692"/>
    </source>
</evidence>
<dbReference type="InterPro" id="IPR003593">
    <property type="entry name" value="AAA+_ATPase"/>
</dbReference>
<accession>C5BMV0</accession>
<organism evidence="10 11">
    <name type="scientific">Teredinibacter turnerae (strain ATCC 39867 / T7901)</name>
    <dbReference type="NCBI Taxonomy" id="377629"/>
    <lineage>
        <taxon>Bacteria</taxon>
        <taxon>Pseudomonadati</taxon>
        <taxon>Pseudomonadota</taxon>
        <taxon>Gammaproteobacteria</taxon>
        <taxon>Cellvibrionales</taxon>
        <taxon>Cellvibrionaceae</taxon>
        <taxon>Teredinibacter</taxon>
    </lineage>
</organism>
<protein>
    <submittedName>
        <fullName evidence="10">ABC transporter, ATP-binding protein domain containing protein</fullName>
    </submittedName>
</protein>
<dbReference type="Pfam" id="PF00005">
    <property type="entry name" value="ABC_tran"/>
    <property type="match status" value="1"/>
</dbReference>
<dbReference type="PANTHER" id="PTHR43394">
    <property type="entry name" value="ATP-DEPENDENT PERMEASE MDL1, MITOCHONDRIAL"/>
    <property type="match status" value="1"/>
</dbReference>
<dbReference type="AlphaFoldDB" id="C5BMV0"/>
<gene>
    <name evidence="10" type="ordered locus">TERTU_0436</name>
</gene>
<feature type="transmembrane region" description="Helical" evidence="7">
    <location>
        <begin position="168"/>
        <end position="187"/>
    </location>
</feature>
<evidence type="ECO:0000313" key="10">
    <source>
        <dbReference type="EMBL" id="ACR13041.1"/>
    </source>
</evidence>
<dbReference type="PANTHER" id="PTHR43394:SF1">
    <property type="entry name" value="ATP-BINDING CASSETTE SUB-FAMILY B MEMBER 10, MITOCHONDRIAL"/>
    <property type="match status" value="1"/>
</dbReference>
<dbReference type="GO" id="GO:0090374">
    <property type="term" value="P:oligopeptide export from mitochondrion"/>
    <property type="evidence" value="ECO:0007669"/>
    <property type="project" value="TreeGrafter"/>
</dbReference>
<evidence type="ECO:0000256" key="1">
    <source>
        <dbReference type="ARBA" id="ARBA00004651"/>
    </source>
</evidence>
<dbReference type="InterPro" id="IPR011918">
    <property type="entry name" value="ABC_MsbA_ATP-bd"/>
</dbReference>
<dbReference type="SUPFAM" id="SSF90123">
    <property type="entry name" value="ABC transporter transmembrane region"/>
    <property type="match status" value="1"/>
</dbReference>
<sequence>MPSTPSLLSARQTLLPMLRFITPYRGRIVIAITALVVVAGISLSLGQSVKLVINNLFVVQSQRELAVALGILAGLITMIAVGTFVRFYTMSWLGERVSADIRRAVFDHLLLLEPSYFEENQSGELMSRLTTDTTLLQTIVGSSFSMALRNALTLVGGIAMLLVTNLKLTALVLVGIPLALVPVLILGRRVRKLSRHSQDTIADVGSYAGEIIQNIKAVQSYTREAEERHAFGVEVEQAFAVARTRIRERAMLFGSVMLLMFLGICAMLWVGGSDVLAGTISPGDLGAFVFYALMVAMSLATLAEVYGEVQRAAGAAERLMELLQVAPDICDPPEPANMQNRAPANGQMAANASNAIELENVSFAYPSRPKKLALNNLSLTIKQGETVALVGPSGAGKSTLFELLERFYDPQQGEIRQFNHPYRALALADLRGRVGLVPQNPVLFSADVWRNIRYGNPQASDAAVMEAARKAHAHDFIAALPEGYDSFLGERGVRLSGGQKQRIAIARAILKDPPILLLDEATSALDAESEHYVQAALNDLMRERTTLIIAHRLATVVHADRILVMQDGEIIDSGTHTSLQTSSALYRRLCELQFATDELAKG</sequence>
<dbReference type="GO" id="GO:0005524">
    <property type="term" value="F:ATP binding"/>
    <property type="evidence" value="ECO:0007669"/>
    <property type="project" value="UniProtKB-KW"/>
</dbReference>
<dbReference type="NCBIfam" id="TIGR02204">
    <property type="entry name" value="MsbA_rel"/>
    <property type="match status" value="1"/>
</dbReference>
<evidence type="ECO:0000259" key="8">
    <source>
        <dbReference type="PROSITE" id="PS50893"/>
    </source>
</evidence>
<dbReference type="InterPro" id="IPR027417">
    <property type="entry name" value="P-loop_NTPase"/>
</dbReference>
<feature type="transmembrane region" description="Helical" evidence="7">
    <location>
        <begin position="285"/>
        <end position="303"/>
    </location>
</feature>
<proteinExistence type="predicted"/>
<keyword evidence="6 7" id="KW-0472">Membrane</keyword>
<dbReference type="eggNOG" id="COG1132">
    <property type="taxonomic scope" value="Bacteria"/>
</dbReference>
<evidence type="ECO:0000256" key="7">
    <source>
        <dbReference type="SAM" id="Phobius"/>
    </source>
</evidence>
<dbReference type="GO" id="GO:0005886">
    <property type="term" value="C:plasma membrane"/>
    <property type="evidence" value="ECO:0007669"/>
    <property type="project" value="UniProtKB-SubCell"/>
</dbReference>
<feature type="domain" description="ABC transporter" evidence="8">
    <location>
        <begin position="356"/>
        <end position="592"/>
    </location>
</feature>
<comment type="subcellular location">
    <subcellularLocation>
        <location evidence="1">Cell membrane</location>
        <topology evidence="1">Multi-pass membrane protein</topology>
    </subcellularLocation>
</comment>
<dbReference type="Gene3D" id="1.20.1560.10">
    <property type="entry name" value="ABC transporter type 1, transmembrane domain"/>
    <property type="match status" value="1"/>
</dbReference>
<dbReference type="InterPro" id="IPR017871">
    <property type="entry name" value="ABC_transporter-like_CS"/>
</dbReference>
<dbReference type="CDD" id="cd18575">
    <property type="entry name" value="ABC_6TM_bac_exporter_ABCB8_10_like"/>
    <property type="match status" value="1"/>
</dbReference>
<feature type="transmembrane region" description="Helical" evidence="7">
    <location>
        <begin position="28"/>
        <end position="45"/>
    </location>
</feature>